<reference evidence="2 3" key="1">
    <citation type="submission" date="2019-03" db="EMBL/GenBank/DDBJ databases">
        <title>Subsurface microbial communities from deep shales in Ohio and West Virginia, USA.</title>
        <authorList>
            <person name="Wrighton K."/>
        </authorList>
    </citation>
    <scope>NUCLEOTIDE SEQUENCE [LARGE SCALE GENOMIC DNA]</scope>
    <source>
        <strain evidence="2 3">MSL 6dP</strain>
    </source>
</reference>
<accession>A0A4R8H8Z2</accession>
<evidence type="ECO:0000313" key="3">
    <source>
        <dbReference type="Proteomes" id="UP000295832"/>
    </source>
</evidence>
<dbReference type="PANTHER" id="PTHR42983">
    <property type="entry name" value="DINITROGENASE IRON-MOLYBDENUM COFACTOR PROTEIN-RELATED"/>
    <property type="match status" value="1"/>
</dbReference>
<evidence type="ECO:0000313" key="2">
    <source>
        <dbReference type="EMBL" id="TDX51401.1"/>
    </source>
</evidence>
<feature type="domain" description="Dinitrogenase iron-molybdenum cofactor biosynthesis" evidence="1">
    <location>
        <begin position="10"/>
        <end position="98"/>
    </location>
</feature>
<evidence type="ECO:0000259" key="1">
    <source>
        <dbReference type="Pfam" id="PF02579"/>
    </source>
</evidence>
<comment type="caution">
    <text evidence="2">The sequence shown here is derived from an EMBL/GenBank/DDBJ whole genome shotgun (WGS) entry which is preliminary data.</text>
</comment>
<dbReference type="InterPro" id="IPR003731">
    <property type="entry name" value="Di-Nase_FeMo-co_biosynth"/>
</dbReference>
<dbReference type="InterPro" id="IPR036105">
    <property type="entry name" value="DiNase_FeMo-co_biosyn_sf"/>
</dbReference>
<name>A0A4R8H8Z2_9FIRM</name>
<dbReference type="AlphaFoldDB" id="A0A4R8H8Z2"/>
<proteinExistence type="predicted"/>
<keyword evidence="3" id="KW-1185">Reference proteome</keyword>
<gene>
    <name evidence="2" type="ORF">C7959_11346</name>
</gene>
<dbReference type="STRING" id="926561.GCA_000379025_01529"/>
<dbReference type="RefSeq" id="WP_134116730.1">
    <property type="nucleotide sequence ID" value="NZ_SOEG01000013.1"/>
</dbReference>
<organism evidence="2 3">
    <name type="scientific">Orenia marismortui</name>
    <dbReference type="NCBI Taxonomy" id="46469"/>
    <lineage>
        <taxon>Bacteria</taxon>
        <taxon>Bacillati</taxon>
        <taxon>Bacillota</taxon>
        <taxon>Clostridia</taxon>
        <taxon>Halanaerobiales</taxon>
        <taxon>Halobacteroidaceae</taxon>
        <taxon>Orenia</taxon>
    </lineage>
</organism>
<dbReference type="SUPFAM" id="SSF53146">
    <property type="entry name" value="Nitrogenase accessory factor-like"/>
    <property type="match status" value="1"/>
</dbReference>
<sequence length="120" mass="13255">MKILAIPTEGDQVSAHFGRCSQFTIVKSEGGEIKAKEKIDNPGHEPGFLPRFLKQEHNVDVILAGGMGRRAKDIFDANNIEVVSGASGLIDDVINLYLKDSLDTEEDICEHDHDDHDCDH</sequence>
<protein>
    <submittedName>
        <fullName evidence="2">Putative Fe-Mo cluster-binding NifX family protein</fullName>
    </submittedName>
</protein>
<dbReference type="Gene3D" id="3.30.420.130">
    <property type="entry name" value="Dinitrogenase iron-molybdenum cofactor biosynthesis domain"/>
    <property type="match status" value="1"/>
</dbReference>
<dbReference type="Proteomes" id="UP000295832">
    <property type="component" value="Unassembled WGS sequence"/>
</dbReference>
<dbReference type="CDD" id="cd00851">
    <property type="entry name" value="MTH1175"/>
    <property type="match status" value="1"/>
</dbReference>
<dbReference type="PANTHER" id="PTHR42983:SF1">
    <property type="entry name" value="IRON-MOLYBDENUM PROTEIN"/>
    <property type="match status" value="1"/>
</dbReference>
<dbReference type="InterPro" id="IPR033913">
    <property type="entry name" value="MTH1175_dom"/>
</dbReference>
<dbReference type="Pfam" id="PF02579">
    <property type="entry name" value="Nitro_FeMo-Co"/>
    <property type="match status" value="1"/>
</dbReference>
<dbReference type="EMBL" id="SOEG01000013">
    <property type="protein sequence ID" value="TDX51401.1"/>
    <property type="molecule type" value="Genomic_DNA"/>
</dbReference>